<organism evidence="9 10">
    <name type="scientific">Salinimicrobium flavum</name>
    <dbReference type="NCBI Taxonomy" id="1737065"/>
    <lineage>
        <taxon>Bacteria</taxon>
        <taxon>Pseudomonadati</taxon>
        <taxon>Bacteroidota</taxon>
        <taxon>Flavobacteriia</taxon>
        <taxon>Flavobacteriales</taxon>
        <taxon>Flavobacteriaceae</taxon>
        <taxon>Salinimicrobium</taxon>
    </lineage>
</organism>
<comment type="caution">
    <text evidence="9">The sequence shown here is derived from an EMBL/GenBank/DDBJ whole genome shotgun (WGS) entry which is preliminary data.</text>
</comment>
<dbReference type="Pfam" id="PF03772">
    <property type="entry name" value="Competence"/>
    <property type="match status" value="1"/>
</dbReference>
<feature type="domain" description="DUF4131" evidence="8">
    <location>
        <begin position="31"/>
        <end position="195"/>
    </location>
</feature>
<feature type="transmembrane region" description="Helical" evidence="6">
    <location>
        <begin position="258"/>
        <end position="279"/>
    </location>
</feature>
<dbReference type="InterPro" id="IPR004477">
    <property type="entry name" value="ComEC_N"/>
</dbReference>
<gene>
    <name evidence="9" type="ORF">ACFSTG_03495</name>
</gene>
<evidence type="ECO:0000259" key="8">
    <source>
        <dbReference type="Pfam" id="PF13567"/>
    </source>
</evidence>
<feature type="transmembrane region" description="Helical" evidence="6">
    <location>
        <begin position="419"/>
        <end position="446"/>
    </location>
</feature>
<dbReference type="PANTHER" id="PTHR30619">
    <property type="entry name" value="DNA INTERNALIZATION/COMPETENCE PROTEIN COMEC/REC2"/>
    <property type="match status" value="1"/>
</dbReference>
<name>A0ABW5IU75_9FLAO</name>
<evidence type="ECO:0000256" key="5">
    <source>
        <dbReference type="ARBA" id="ARBA00023136"/>
    </source>
</evidence>
<dbReference type="RefSeq" id="WP_380748520.1">
    <property type="nucleotide sequence ID" value="NZ_JBHULT010000006.1"/>
</dbReference>
<dbReference type="InterPro" id="IPR025405">
    <property type="entry name" value="DUF4131"/>
</dbReference>
<feature type="transmembrane region" description="Helical" evidence="6">
    <location>
        <begin position="512"/>
        <end position="531"/>
    </location>
</feature>
<feature type="transmembrane region" description="Helical" evidence="6">
    <location>
        <begin position="485"/>
        <end position="505"/>
    </location>
</feature>
<feature type="transmembrane region" description="Helical" evidence="6">
    <location>
        <begin position="453"/>
        <end position="473"/>
    </location>
</feature>
<dbReference type="Pfam" id="PF13567">
    <property type="entry name" value="DUF4131"/>
    <property type="match status" value="1"/>
</dbReference>
<keyword evidence="4 6" id="KW-1133">Transmembrane helix</keyword>
<evidence type="ECO:0000256" key="4">
    <source>
        <dbReference type="ARBA" id="ARBA00022989"/>
    </source>
</evidence>
<evidence type="ECO:0000259" key="7">
    <source>
        <dbReference type="Pfam" id="PF03772"/>
    </source>
</evidence>
<dbReference type="Proteomes" id="UP001597468">
    <property type="component" value="Unassembled WGS sequence"/>
</dbReference>
<evidence type="ECO:0000313" key="9">
    <source>
        <dbReference type="EMBL" id="MFD2516946.1"/>
    </source>
</evidence>
<feature type="transmembrane region" description="Helical" evidence="6">
    <location>
        <begin position="31"/>
        <end position="48"/>
    </location>
</feature>
<feature type="transmembrane region" description="Helical" evidence="6">
    <location>
        <begin position="291"/>
        <end position="308"/>
    </location>
</feature>
<evidence type="ECO:0000256" key="6">
    <source>
        <dbReference type="SAM" id="Phobius"/>
    </source>
</evidence>
<feature type="transmembrane region" description="Helical" evidence="6">
    <location>
        <begin position="337"/>
        <end position="356"/>
    </location>
</feature>
<feature type="domain" description="ComEC/Rec2-related protein" evidence="7">
    <location>
        <begin position="237"/>
        <end position="502"/>
    </location>
</feature>
<evidence type="ECO:0000313" key="10">
    <source>
        <dbReference type="Proteomes" id="UP001597468"/>
    </source>
</evidence>
<dbReference type="NCBIfam" id="TIGR00360">
    <property type="entry name" value="ComEC_N-term"/>
    <property type="match status" value="1"/>
</dbReference>
<keyword evidence="5 6" id="KW-0472">Membrane</keyword>
<feature type="transmembrane region" description="Helical" evidence="6">
    <location>
        <begin position="60"/>
        <end position="80"/>
    </location>
</feature>
<keyword evidence="10" id="KW-1185">Reference proteome</keyword>
<keyword evidence="2" id="KW-1003">Cell membrane</keyword>
<reference evidence="10" key="1">
    <citation type="journal article" date="2019" name="Int. J. Syst. Evol. Microbiol.">
        <title>The Global Catalogue of Microorganisms (GCM) 10K type strain sequencing project: providing services to taxonomists for standard genome sequencing and annotation.</title>
        <authorList>
            <consortium name="The Broad Institute Genomics Platform"/>
            <consortium name="The Broad Institute Genome Sequencing Center for Infectious Disease"/>
            <person name="Wu L."/>
            <person name="Ma J."/>
        </authorList>
    </citation>
    <scope>NUCLEOTIDE SEQUENCE [LARGE SCALE GENOMIC DNA]</scope>
    <source>
        <strain evidence="10">KCTC 42585</strain>
    </source>
</reference>
<evidence type="ECO:0000256" key="3">
    <source>
        <dbReference type="ARBA" id="ARBA00022692"/>
    </source>
</evidence>
<dbReference type="PANTHER" id="PTHR30619:SF1">
    <property type="entry name" value="RECOMBINATION PROTEIN 2"/>
    <property type="match status" value="1"/>
</dbReference>
<sequence length="679" mass="76307">MKLLNTLLIKFTLVLLLGIIAGFYLDLSVTKAFILLGISLLIFSLSFLRARKLIFGDPVLGISTYLLFLIIGFTTTTIHLPQNQASHYIHFIASESSYEESQQLRLEVREILKPDLFREKYVAEVSQVNGIPAHGKILLLQPKDSTGKKIKVGDELLLSSNTTAIPSPLNPHQFNYARFMENRGILRQVNLEAGNHIMISGKRSGIPAMAELWRNRIVENLRTNRIGHEELAIVQALLLGQKQDISAETYNNYASAGAIHILAVSGLHVGILLLILNRVLSPLLRFKKGKILRTFLVILLLWGFAILAGLSPSVIRAVTMFSFLAIGIEMKRRSSSVNSLFLSLLFLILIRPQWIFEVGFQLSYAAVLAILLLQPLLYNLFPTKGKFQKYFWGLLTTTIAAQVGVLPLGLFYFHQFPGLFFLSNLVILPVLGFILSLGILVTILALLGQLPAFLGEAFGHTIALLNKFVAMVAGQERFLFEDVPFGISQVWSFYFLILTLIFFGYSPGFKKMIFVLAGVIGVQSVFLFKTVTASEESLLVFHKHRSTVLALLKNEKLLVYNNNDTNVASLRLVRNYKVGQAAEEISSKDLQNFYAVNDKLLFLLDSTGIYSGEMKRPDYLLLTGSPRINLERMIEELQPQIVLADGNNFRSFIYRWKRTCIKKGIPFHHTGEKGAFYIE</sequence>
<protein>
    <submittedName>
        <fullName evidence="9">ComEC/Rec2 family competence protein</fullName>
    </submittedName>
</protein>
<accession>A0ABW5IU75</accession>
<evidence type="ECO:0000256" key="2">
    <source>
        <dbReference type="ARBA" id="ARBA00022475"/>
    </source>
</evidence>
<evidence type="ECO:0000256" key="1">
    <source>
        <dbReference type="ARBA" id="ARBA00004651"/>
    </source>
</evidence>
<dbReference type="InterPro" id="IPR052159">
    <property type="entry name" value="Competence_DNA_uptake"/>
</dbReference>
<feature type="transmembrane region" description="Helical" evidence="6">
    <location>
        <begin position="362"/>
        <end position="381"/>
    </location>
</feature>
<proteinExistence type="predicted"/>
<dbReference type="EMBL" id="JBHULT010000006">
    <property type="protein sequence ID" value="MFD2516946.1"/>
    <property type="molecule type" value="Genomic_DNA"/>
</dbReference>
<comment type="subcellular location">
    <subcellularLocation>
        <location evidence="1">Cell membrane</location>
        <topology evidence="1">Multi-pass membrane protein</topology>
    </subcellularLocation>
</comment>
<feature type="transmembrane region" description="Helical" evidence="6">
    <location>
        <begin position="390"/>
        <end position="413"/>
    </location>
</feature>
<keyword evidence="3 6" id="KW-0812">Transmembrane</keyword>
<feature type="transmembrane region" description="Helical" evidence="6">
    <location>
        <begin position="7"/>
        <end position="25"/>
    </location>
</feature>